<evidence type="ECO:0008006" key="3">
    <source>
        <dbReference type="Google" id="ProtNLM"/>
    </source>
</evidence>
<organism evidence="1 2">
    <name type="scientific">Eubacterium ruminantium</name>
    <dbReference type="NCBI Taxonomy" id="42322"/>
    <lineage>
        <taxon>Bacteria</taxon>
        <taxon>Bacillati</taxon>
        <taxon>Bacillota</taxon>
        <taxon>Clostridia</taxon>
        <taxon>Eubacteriales</taxon>
        <taxon>Eubacteriaceae</taxon>
        <taxon>Eubacterium</taxon>
    </lineage>
</organism>
<evidence type="ECO:0000313" key="2">
    <source>
        <dbReference type="Proteomes" id="UP000189857"/>
    </source>
</evidence>
<dbReference type="AlphaFoldDB" id="A0A1T4QQS5"/>
<sequence>MSHGKGSIPMRKIDHILKENNYTFVRYNGHYIWKGKEGNTVAIPKTCCTPLIRRIFKENNIKM</sequence>
<dbReference type="Proteomes" id="UP000189857">
    <property type="component" value="Unassembled WGS sequence"/>
</dbReference>
<name>A0A1T4QQS5_9FIRM</name>
<evidence type="ECO:0000313" key="1">
    <source>
        <dbReference type="EMBL" id="SKA06090.1"/>
    </source>
</evidence>
<gene>
    <name evidence="1" type="ORF">SAMN02745110_02479</name>
</gene>
<protein>
    <recommendedName>
        <fullName evidence="3">HicA toxin of toxin-antitoxin</fullName>
    </recommendedName>
</protein>
<keyword evidence="2" id="KW-1185">Reference proteome</keyword>
<proteinExistence type="predicted"/>
<accession>A0A1T4QQS5</accession>
<dbReference type="EMBL" id="FUXA01000025">
    <property type="protein sequence ID" value="SKA06090.1"/>
    <property type="molecule type" value="Genomic_DNA"/>
</dbReference>
<reference evidence="1 2" key="1">
    <citation type="submission" date="2017-02" db="EMBL/GenBank/DDBJ databases">
        <authorList>
            <person name="Peterson S.W."/>
        </authorList>
    </citation>
    <scope>NUCLEOTIDE SEQUENCE [LARGE SCALE GENOMIC DNA]</scope>
    <source>
        <strain evidence="1 2">ATCC 17233</strain>
    </source>
</reference>